<dbReference type="RefSeq" id="WP_358358134.1">
    <property type="nucleotide sequence ID" value="NZ_JBEZFP010000076.1"/>
</dbReference>
<comment type="caution">
    <text evidence="1">The sequence shown here is derived from an EMBL/GenBank/DDBJ whole genome shotgun (WGS) entry which is preliminary data.</text>
</comment>
<evidence type="ECO:0000313" key="1">
    <source>
        <dbReference type="EMBL" id="MEU8136970.1"/>
    </source>
</evidence>
<keyword evidence="2" id="KW-1185">Reference proteome</keyword>
<evidence type="ECO:0008006" key="3">
    <source>
        <dbReference type="Google" id="ProtNLM"/>
    </source>
</evidence>
<sequence>MGVLFDYFRAPDAGAAIRALERDGGPNGRGGPGQPVFDALDAKGIDHAVMLTQLVDIIRGESTDFTTVTALDFVSVWPSSTPPTGDEWTTLPEGSPWREGPWIDELGQRTLDGLADADDARLPEISARWGREAGLDGDLAELVAEFVALARRARDAGDRLYCWSCL</sequence>
<reference evidence="1 2" key="1">
    <citation type="submission" date="2024-06" db="EMBL/GenBank/DDBJ databases">
        <title>The Natural Products Discovery Center: Release of the First 8490 Sequenced Strains for Exploring Actinobacteria Biosynthetic Diversity.</title>
        <authorList>
            <person name="Kalkreuter E."/>
            <person name="Kautsar S.A."/>
            <person name="Yang D."/>
            <person name="Bader C.D."/>
            <person name="Teijaro C.N."/>
            <person name="Fluegel L."/>
            <person name="Davis C.M."/>
            <person name="Simpson J.R."/>
            <person name="Lauterbach L."/>
            <person name="Steele A.D."/>
            <person name="Gui C."/>
            <person name="Meng S."/>
            <person name="Li G."/>
            <person name="Viehrig K."/>
            <person name="Ye F."/>
            <person name="Su P."/>
            <person name="Kiefer A.F."/>
            <person name="Nichols A."/>
            <person name="Cepeda A.J."/>
            <person name="Yan W."/>
            <person name="Fan B."/>
            <person name="Jiang Y."/>
            <person name="Adhikari A."/>
            <person name="Zheng C.-J."/>
            <person name="Schuster L."/>
            <person name="Cowan T.M."/>
            <person name="Smanski M.J."/>
            <person name="Chevrette M.G."/>
            <person name="De Carvalho L.P.S."/>
            <person name="Shen B."/>
        </authorList>
    </citation>
    <scope>NUCLEOTIDE SEQUENCE [LARGE SCALE GENOMIC DNA]</scope>
    <source>
        <strain evidence="1 2">NPDC048946</strain>
    </source>
</reference>
<protein>
    <recommendedName>
        <fullName evidence="3">DUF1877 family protein</fullName>
    </recommendedName>
</protein>
<proteinExistence type="predicted"/>
<accession>A0ABV3DML4</accession>
<name>A0ABV3DML4_9ACTN</name>
<gene>
    <name evidence="1" type="ORF">AB0C36_26085</name>
</gene>
<dbReference type="EMBL" id="JBEZFP010000076">
    <property type="protein sequence ID" value="MEU8136970.1"/>
    <property type="molecule type" value="Genomic_DNA"/>
</dbReference>
<dbReference type="Proteomes" id="UP001551482">
    <property type="component" value="Unassembled WGS sequence"/>
</dbReference>
<evidence type="ECO:0000313" key="2">
    <source>
        <dbReference type="Proteomes" id="UP001551482"/>
    </source>
</evidence>
<organism evidence="1 2">
    <name type="scientific">Streptodolium elevatio</name>
    <dbReference type="NCBI Taxonomy" id="3157996"/>
    <lineage>
        <taxon>Bacteria</taxon>
        <taxon>Bacillati</taxon>
        <taxon>Actinomycetota</taxon>
        <taxon>Actinomycetes</taxon>
        <taxon>Kitasatosporales</taxon>
        <taxon>Streptomycetaceae</taxon>
        <taxon>Streptodolium</taxon>
    </lineage>
</organism>